<dbReference type="InterPro" id="IPR002937">
    <property type="entry name" value="Amino_oxidase"/>
</dbReference>
<feature type="domain" description="Amine oxidase" evidence="2">
    <location>
        <begin position="138"/>
        <end position="475"/>
    </location>
</feature>
<dbReference type="PANTHER" id="PTHR10742">
    <property type="entry name" value="FLAVIN MONOAMINE OXIDASE"/>
    <property type="match status" value="1"/>
</dbReference>
<gene>
    <name evidence="3" type="ORF">EEJ31_11310</name>
</gene>
<feature type="domain" description="Amine oxidase" evidence="2">
    <location>
        <begin position="46"/>
        <end position="120"/>
    </location>
</feature>
<dbReference type="PANTHER" id="PTHR10742:SF410">
    <property type="entry name" value="LYSINE-SPECIFIC HISTONE DEMETHYLASE 2"/>
    <property type="match status" value="1"/>
</dbReference>
<dbReference type="InterPro" id="IPR050281">
    <property type="entry name" value="Flavin_monoamine_oxidase"/>
</dbReference>
<dbReference type="SUPFAM" id="SSF51905">
    <property type="entry name" value="FAD/NAD(P)-binding domain"/>
    <property type="match status" value="2"/>
</dbReference>
<dbReference type="InterPro" id="IPR036188">
    <property type="entry name" value="FAD/NAD-bd_sf"/>
</dbReference>
<dbReference type="AlphaFoldDB" id="A0A3M8L319"/>
<feature type="compositionally biased region" description="Pro residues" evidence="1">
    <location>
        <begin position="38"/>
        <end position="47"/>
    </location>
</feature>
<dbReference type="EMBL" id="RDSR01000020">
    <property type="protein sequence ID" value="RNE59098.1"/>
    <property type="molecule type" value="Genomic_DNA"/>
</dbReference>
<proteinExistence type="predicted"/>
<sequence>MNRRTFLLGTMSGLTVLAVSGCTPRRPVPSPSATATAVPPPPTPGDVPQPSAFRRTAWSTDPMSYGAASFQTVGSSPADREALRQPVDGRLFFAGEHTDGDDPGTVQGARASGVRAAAEVVAAASTDDRVAIVGAGVAGATAARELADAGYNVVVIEGRDRSGGRIHTDDAGDWPFPVELGAAWLAGSSAIALGRDLTLLGVDTADFNVRAQQRTPDGDIVPPTPVAPNAVTEALAWAAKQRTDVTVAQALQESGAGELSTEENAVGVSDAERLATFITTDVVAPTGANADQLSSWYAPDPTLTHEGDRLVTGGFQKLVQTALDGIDVLPSSVVSGIIASDRGISLRLSRGESLSADRVIITVPLGVLQTGAIEFDPPLPFSHRAAIGQLGMGLREKLVLRFDEPFWSTDATVWTVLDDPSYPLWFNLEPVTGEPILVAIVGGDRAKAQAEGSDDDALAAALASLAPFVDPAASAPQAQDGSAPSAPARAPGAAPG</sequence>
<dbReference type="PROSITE" id="PS51257">
    <property type="entry name" value="PROKAR_LIPOPROTEIN"/>
    <property type="match status" value="1"/>
</dbReference>
<dbReference type="SUPFAM" id="SSF54373">
    <property type="entry name" value="FAD-linked reductases, C-terminal domain"/>
    <property type="match status" value="1"/>
</dbReference>
<dbReference type="Pfam" id="PF01593">
    <property type="entry name" value="Amino_oxidase"/>
    <property type="match status" value="2"/>
</dbReference>
<evidence type="ECO:0000313" key="3">
    <source>
        <dbReference type="EMBL" id="RNE59098.1"/>
    </source>
</evidence>
<evidence type="ECO:0000313" key="4">
    <source>
        <dbReference type="Proteomes" id="UP000279859"/>
    </source>
</evidence>
<comment type="caution">
    <text evidence="3">The sequence shown here is derived from an EMBL/GenBank/DDBJ whole genome shotgun (WGS) entry which is preliminary data.</text>
</comment>
<protein>
    <submittedName>
        <fullName evidence="3">FAD-dependent oxidoreductase</fullName>
    </submittedName>
</protein>
<organism evidence="3 4">
    <name type="scientific">Cryobacterium tepidiphilum</name>
    <dbReference type="NCBI Taxonomy" id="2486026"/>
    <lineage>
        <taxon>Bacteria</taxon>
        <taxon>Bacillati</taxon>
        <taxon>Actinomycetota</taxon>
        <taxon>Actinomycetes</taxon>
        <taxon>Micrococcales</taxon>
        <taxon>Microbacteriaceae</taxon>
        <taxon>Cryobacterium</taxon>
    </lineage>
</organism>
<keyword evidence="4" id="KW-1185">Reference proteome</keyword>
<feature type="region of interest" description="Disordered" evidence="1">
    <location>
        <begin position="472"/>
        <end position="496"/>
    </location>
</feature>
<reference evidence="3 4" key="1">
    <citation type="submission" date="2018-11" db="EMBL/GenBank/DDBJ databases">
        <title>Cryobacterium sp. nov., isolated from rhizosphere soil of lettuce.</title>
        <authorList>
            <person name="Wang Y."/>
        </authorList>
    </citation>
    <scope>NUCLEOTIDE SEQUENCE [LARGE SCALE GENOMIC DNA]</scope>
    <source>
        <strain evidence="3 4">NEAU-85</strain>
    </source>
</reference>
<feature type="compositionally biased region" description="Low complexity" evidence="1">
    <location>
        <begin position="481"/>
        <end position="496"/>
    </location>
</feature>
<accession>A0A3M8L319</accession>
<name>A0A3M8L319_9MICO</name>
<dbReference type="GO" id="GO:0016491">
    <property type="term" value="F:oxidoreductase activity"/>
    <property type="evidence" value="ECO:0007669"/>
    <property type="project" value="InterPro"/>
</dbReference>
<dbReference type="Proteomes" id="UP000279859">
    <property type="component" value="Unassembled WGS sequence"/>
</dbReference>
<dbReference type="Gene3D" id="3.50.50.60">
    <property type="entry name" value="FAD/NAD(P)-binding domain"/>
    <property type="match status" value="2"/>
</dbReference>
<evidence type="ECO:0000256" key="1">
    <source>
        <dbReference type="SAM" id="MobiDB-lite"/>
    </source>
</evidence>
<feature type="region of interest" description="Disordered" evidence="1">
    <location>
        <begin position="24"/>
        <end position="50"/>
    </location>
</feature>
<evidence type="ECO:0000259" key="2">
    <source>
        <dbReference type="Pfam" id="PF01593"/>
    </source>
</evidence>